<dbReference type="AlphaFoldDB" id="A0A1U7HET4"/>
<evidence type="ECO:0000313" key="1">
    <source>
        <dbReference type="EMBL" id="OKH22074.1"/>
    </source>
</evidence>
<sequence>MSNCPCCGNSLLRHVRHGNVYWFCQSCWAEMPNFDLMRMINPHRKLQQHLPPLERENQGKLAEVTCV</sequence>
<organism evidence="1 2">
    <name type="scientific">Hydrococcus rivularis NIES-593</name>
    <dbReference type="NCBI Taxonomy" id="1921803"/>
    <lineage>
        <taxon>Bacteria</taxon>
        <taxon>Bacillati</taxon>
        <taxon>Cyanobacteriota</taxon>
        <taxon>Cyanophyceae</taxon>
        <taxon>Pleurocapsales</taxon>
        <taxon>Hydrococcaceae</taxon>
        <taxon>Hydrococcus</taxon>
    </lineage>
</organism>
<reference evidence="1 2" key="1">
    <citation type="submission" date="2016-11" db="EMBL/GenBank/DDBJ databases">
        <title>Draft Genome Sequences of Nine Cyanobacterial Strains from Diverse Habitats.</title>
        <authorList>
            <person name="Zhu T."/>
            <person name="Hou S."/>
            <person name="Lu X."/>
            <person name="Hess W.R."/>
        </authorList>
    </citation>
    <scope>NUCLEOTIDE SEQUENCE [LARGE SCALE GENOMIC DNA]</scope>
    <source>
        <strain evidence="1 2">NIES-593</strain>
    </source>
</reference>
<dbReference type="OrthoDB" id="495562at2"/>
<keyword evidence="2" id="KW-1185">Reference proteome</keyword>
<dbReference type="Proteomes" id="UP000186868">
    <property type="component" value="Unassembled WGS sequence"/>
</dbReference>
<dbReference type="EMBL" id="MRCB01000016">
    <property type="protein sequence ID" value="OKH22074.1"/>
    <property type="molecule type" value="Genomic_DNA"/>
</dbReference>
<accession>A0A1U7HET4</accession>
<evidence type="ECO:0000313" key="2">
    <source>
        <dbReference type="Proteomes" id="UP000186868"/>
    </source>
</evidence>
<comment type="caution">
    <text evidence="1">The sequence shown here is derived from an EMBL/GenBank/DDBJ whole genome shotgun (WGS) entry which is preliminary data.</text>
</comment>
<dbReference type="RefSeq" id="WP_073600205.1">
    <property type="nucleotide sequence ID" value="NZ_MRCB01000016.1"/>
</dbReference>
<gene>
    <name evidence="1" type="ORF">NIES593_14165</name>
</gene>
<name>A0A1U7HET4_9CYAN</name>
<proteinExistence type="predicted"/>
<protein>
    <submittedName>
        <fullName evidence="1">Uncharacterized protein</fullName>
    </submittedName>
</protein>